<dbReference type="SUPFAM" id="SSF63748">
    <property type="entry name" value="Tudor/PWWP/MBT"/>
    <property type="match status" value="4"/>
</dbReference>
<dbReference type="AlphaFoldDB" id="T1IPJ4"/>
<dbReference type="InterPro" id="IPR038603">
    <property type="entry name" value="Znf_FCS_sf"/>
</dbReference>
<keyword evidence="10" id="KW-0539">Nucleus</keyword>
<keyword evidence="9" id="KW-0804">Transcription</keyword>
<sequence length="832" mass="93367">MATQDDLGEWALDEGSNVVDIMLGSGDQTEISTFSDNKQTELTVDNLTYQYAAVESIPNDSYPLYDGYDSYDGHSEDSSSSSNSDSEDIEFKNQNGTDLNQIPIERNGMAVCEKCGTVGVKHAFYSKSKRFCSLACSRSYAKLLREGKPIPKPKPKFKLNPKVKATKPPKKYENRKKNTFDLSKSYCWIPYLNRLTTSAAAVSSFGHASLSDCWENITVGMKVEVENKDCDNLRNIFPKAYWIATVMRLAGYKALLRYEGFGTDKSKDFWVNLCTGSIHPVGWCATQGNPLIPPKTIKYKYSDWKEFLVKRLTGARTLPTNFHLKTQESLRSQFLKGMQLEVVDKNRISSMRVATVEETVGGRLHVSYVGADEDDEGFWCHEKSPLIHPVGWSQVVGHSIQATLDYAKKSLQKTLLKKYEECDTTWEMFPPVKTTQMNLKFKEGMKLEAIDPLNLSTICVGTVMKVLRNNYLMIGIDGYTTEKGSDWFCYHASSSCIFPVGFCEINGIVLTPPRGHKGEFKWFDYLKQTKSVAAPVALFNKEIPSHGFKSGMCLEAVDLMEPRLICVGTIARVVGRLLRVHFDGWDDSYDQWCDCESPDLYPVGWCEMVGYHLEPPRILSVDGVNDGSKKKIRKPKATVYKGSRKKKRPRIAPVPRAKVNGKTKLNTKNASENHGIFLPDKMATPRPMSTSSSSEDSDTNATEESSSEPAIFNKIETNKKNVVPPPPETRRDISVVLHPTGKTIPRLIDADLSSPSLSVITPELWNIFDVAQFLRVNDCGAYCDSFSKKRIDGRKFLTLSKEQIVNLTGMKVGPSLKIYDLIQQLKAKVQIS</sequence>
<dbReference type="GO" id="GO:0005634">
    <property type="term" value="C:nucleus"/>
    <property type="evidence" value="ECO:0007669"/>
    <property type="project" value="UniProtKB-SubCell"/>
</dbReference>
<dbReference type="PANTHER" id="PTHR12247:SF104">
    <property type="entry name" value="POLYCOMB PROTEIN SFMBT"/>
    <property type="match status" value="1"/>
</dbReference>
<evidence type="ECO:0000256" key="5">
    <source>
        <dbReference type="ARBA" id="ARBA00022833"/>
    </source>
</evidence>
<dbReference type="PROSITE" id="PS50105">
    <property type="entry name" value="SAM_DOMAIN"/>
    <property type="match status" value="1"/>
</dbReference>
<evidence type="ECO:0000259" key="15">
    <source>
        <dbReference type="PROSITE" id="PS51024"/>
    </source>
</evidence>
<dbReference type="Pfam" id="PF00536">
    <property type="entry name" value="SAM_1"/>
    <property type="match status" value="1"/>
</dbReference>
<evidence type="ECO:0000256" key="11">
    <source>
        <dbReference type="PROSITE-ProRule" id="PRU00367"/>
    </source>
</evidence>
<keyword evidence="5" id="KW-0862">Zinc</keyword>
<dbReference type="PROSITE" id="PS51024">
    <property type="entry name" value="ZF_FCS"/>
    <property type="match status" value="1"/>
</dbReference>
<dbReference type="Gene3D" id="2.30.30.140">
    <property type="match status" value="4"/>
</dbReference>
<reference evidence="17" key="1">
    <citation type="submission" date="2011-05" db="EMBL/GenBank/DDBJ databases">
        <authorList>
            <person name="Richards S.R."/>
            <person name="Qu J."/>
            <person name="Jiang H."/>
            <person name="Jhangiani S.N."/>
            <person name="Agravi P."/>
            <person name="Goodspeed R."/>
            <person name="Gross S."/>
            <person name="Mandapat C."/>
            <person name="Jackson L."/>
            <person name="Mathew T."/>
            <person name="Pu L."/>
            <person name="Thornton R."/>
            <person name="Saada N."/>
            <person name="Wilczek-Boney K.B."/>
            <person name="Lee S."/>
            <person name="Kovar C."/>
            <person name="Wu Y."/>
            <person name="Scherer S.E."/>
            <person name="Worley K.C."/>
            <person name="Muzny D.M."/>
            <person name="Gibbs R."/>
        </authorList>
    </citation>
    <scope>NUCLEOTIDE SEQUENCE</scope>
    <source>
        <strain evidence="17">Brora</strain>
    </source>
</reference>
<evidence type="ECO:0000256" key="13">
    <source>
        <dbReference type="SAM" id="MobiDB-lite"/>
    </source>
</evidence>
<name>T1IPJ4_STRMM</name>
<dbReference type="eggNOG" id="KOG3766">
    <property type="taxonomic scope" value="Eukaryota"/>
</dbReference>
<dbReference type="Pfam" id="PF02820">
    <property type="entry name" value="MBT"/>
    <property type="match status" value="4"/>
</dbReference>
<accession>T1IPJ4</accession>
<feature type="compositionally biased region" description="Low complexity" evidence="13">
    <location>
        <begin position="689"/>
        <end position="708"/>
    </location>
</feature>
<dbReference type="InterPro" id="IPR001660">
    <property type="entry name" value="SAM"/>
</dbReference>
<dbReference type="CDD" id="cd20126">
    <property type="entry name" value="MBT_MBTD1_rpt3"/>
    <property type="match status" value="1"/>
</dbReference>
<feature type="repeat" description="MBT" evidence="12">
    <location>
        <begin position="302"/>
        <end position="403"/>
    </location>
</feature>
<dbReference type="EnsemblMetazoa" id="SMAR002946-RA">
    <property type="protein sequence ID" value="SMAR002946-PA"/>
    <property type="gene ID" value="SMAR002946"/>
</dbReference>
<keyword evidence="2" id="KW-0479">Metal-binding</keyword>
<organism evidence="16 17">
    <name type="scientific">Strigamia maritima</name>
    <name type="common">European centipede</name>
    <name type="synonym">Geophilus maritimus</name>
    <dbReference type="NCBI Taxonomy" id="126957"/>
    <lineage>
        <taxon>Eukaryota</taxon>
        <taxon>Metazoa</taxon>
        <taxon>Ecdysozoa</taxon>
        <taxon>Arthropoda</taxon>
        <taxon>Myriapoda</taxon>
        <taxon>Chilopoda</taxon>
        <taxon>Pleurostigmophora</taxon>
        <taxon>Geophilomorpha</taxon>
        <taxon>Linotaeniidae</taxon>
        <taxon>Strigamia</taxon>
    </lineage>
</organism>
<keyword evidence="3" id="KW-0677">Repeat</keyword>
<dbReference type="PhylomeDB" id="T1IPJ4"/>
<keyword evidence="7" id="KW-0805">Transcription regulation</keyword>
<feature type="domain" description="SAM" evidence="14">
    <location>
        <begin position="765"/>
        <end position="828"/>
    </location>
</feature>
<evidence type="ECO:0000256" key="2">
    <source>
        <dbReference type="ARBA" id="ARBA00022723"/>
    </source>
</evidence>
<evidence type="ECO:0000259" key="14">
    <source>
        <dbReference type="PROSITE" id="PS50105"/>
    </source>
</evidence>
<dbReference type="Gene3D" id="1.10.150.50">
    <property type="entry name" value="Transcription Factor, Ets-1"/>
    <property type="match status" value="1"/>
</dbReference>
<dbReference type="PROSITE" id="PS51079">
    <property type="entry name" value="MBT"/>
    <property type="match status" value="4"/>
</dbReference>
<evidence type="ECO:0000313" key="16">
    <source>
        <dbReference type="EnsemblMetazoa" id="SMAR002946-PA"/>
    </source>
</evidence>
<dbReference type="InterPro" id="IPR012313">
    <property type="entry name" value="Znf_FCS"/>
</dbReference>
<evidence type="ECO:0000256" key="12">
    <source>
        <dbReference type="PROSITE-ProRule" id="PRU00459"/>
    </source>
</evidence>
<dbReference type="GO" id="GO:0042393">
    <property type="term" value="F:histone binding"/>
    <property type="evidence" value="ECO:0007669"/>
    <property type="project" value="TreeGrafter"/>
</dbReference>
<dbReference type="OMA" id="NREIPQH"/>
<comment type="subcellular location">
    <subcellularLocation>
        <location evidence="1">Nucleus</location>
    </subcellularLocation>
</comment>
<dbReference type="Pfam" id="PF21319">
    <property type="entry name" value="zf-FCS_1"/>
    <property type="match status" value="1"/>
</dbReference>
<dbReference type="GO" id="GO:0003677">
    <property type="term" value="F:DNA binding"/>
    <property type="evidence" value="ECO:0007669"/>
    <property type="project" value="UniProtKB-KW"/>
</dbReference>
<feature type="repeat" description="MBT" evidence="12">
    <location>
        <begin position="409"/>
        <end position="513"/>
    </location>
</feature>
<feature type="domain" description="FCS-type" evidence="15">
    <location>
        <begin position="103"/>
        <end position="138"/>
    </location>
</feature>
<feature type="compositionally biased region" description="Basic residues" evidence="13">
    <location>
        <begin position="630"/>
        <end position="650"/>
    </location>
</feature>
<feature type="compositionally biased region" description="Polar residues" evidence="13">
    <location>
        <begin position="663"/>
        <end position="672"/>
    </location>
</feature>
<dbReference type="GO" id="GO:0008270">
    <property type="term" value="F:zinc ion binding"/>
    <property type="evidence" value="ECO:0007669"/>
    <property type="project" value="UniProtKB-KW"/>
</dbReference>
<evidence type="ECO:0000313" key="17">
    <source>
        <dbReference type="Proteomes" id="UP000014500"/>
    </source>
</evidence>
<dbReference type="CDD" id="cd09580">
    <property type="entry name" value="SAM_Scm-like-4MBT"/>
    <property type="match status" value="1"/>
</dbReference>
<evidence type="ECO:0000256" key="6">
    <source>
        <dbReference type="ARBA" id="ARBA00022853"/>
    </source>
</evidence>
<dbReference type="InterPro" id="IPR004092">
    <property type="entry name" value="Mbt"/>
</dbReference>
<evidence type="ECO:0008006" key="18">
    <source>
        <dbReference type="Google" id="ProtNLM"/>
    </source>
</evidence>
<dbReference type="PANTHER" id="PTHR12247">
    <property type="entry name" value="POLYCOMB GROUP PROTEIN"/>
    <property type="match status" value="1"/>
</dbReference>
<evidence type="ECO:0000256" key="10">
    <source>
        <dbReference type="ARBA" id="ARBA00023242"/>
    </source>
</evidence>
<dbReference type="InterPro" id="IPR050548">
    <property type="entry name" value="PcG_chromatin_remod_factors"/>
</dbReference>
<dbReference type="SUPFAM" id="SSF47769">
    <property type="entry name" value="SAM/Pointed domain"/>
    <property type="match status" value="1"/>
</dbReference>
<dbReference type="Proteomes" id="UP000014500">
    <property type="component" value="Unassembled WGS sequence"/>
</dbReference>
<feature type="region of interest" description="Disordered" evidence="13">
    <location>
        <begin position="65"/>
        <end position="100"/>
    </location>
</feature>
<evidence type="ECO:0000256" key="4">
    <source>
        <dbReference type="ARBA" id="ARBA00022771"/>
    </source>
</evidence>
<protein>
    <recommendedName>
        <fullName evidence="18">FCS-type domain-containing protein</fullName>
    </recommendedName>
</protein>
<dbReference type="SMART" id="SM00454">
    <property type="entry name" value="SAM"/>
    <property type="match status" value="1"/>
</dbReference>
<feature type="repeat" description="MBT" evidence="12">
    <location>
        <begin position="186"/>
        <end position="294"/>
    </location>
</feature>
<evidence type="ECO:0000256" key="9">
    <source>
        <dbReference type="ARBA" id="ARBA00023163"/>
    </source>
</evidence>
<dbReference type="Gene3D" id="3.30.60.160">
    <property type="match status" value="1"/>
</dbReference>
<evidence type="ECO:0000256" key="3">
    <source>
        <dbReference type="ARBA" id="ARBA00022737"/>
    </source>
</evidence>
<dbReference type="InterPro" id="IPR013761">
    <property type="entry name" value="SAM/pointed_sf"/>
</dbReference>
<keyword evidence="17" id="KW-1185">Reference proteome</keyword>
<dbReference type="GO" id="GO:0003682">
    <property type="term" value="F:chromatin binding"/>
    <property type="evidence" value="ECO:0007669"/>
    <property type="project" value="TreeGrafter"/>
</dbReference>
<dbReference type="HOGENOM" id="CLU_005352_1_0_1"/>
<keyword evidence="4 11" id="KW-0863">Zinc-finger</keyword>
<keyword evidence="6" id="KW-0156">Chromatin regulator</keyword>
<dbReference type="EMBL" id="JH431263">
    <property type="status" value="NOT_ANNOTATED_CDS"/>
    <property type="molecule type" value="Genomic_DNA"/>
</dbReference>
<evidence type="ECO:0000256" key="8">
    <source>
        <dbReference type="ARBA" id="ARBA00023125"/>
    </source>
</evidence>
<dbReference type="CDD" id="cd20100">
    <property type="entry name" value="MBT_dSfmbt-like_rpt4"/>
    <property type="match status" value="1"/>
</dbReference>
<evidence type="ECO:0000256" key="1">
    <source>
        <dbReference type="ARBA" id="ARBA00004123"/>
    </source>
</evidence>
<dbReference type="SMART" id="SM00561">
    <property type="entry name" value="MBT"/>
    <property type="match status" value="4"/>
</dbReference>
<dbReference type="GO" id="GO:0031507">
    <property type="term" value="P:heterochromatin formation"/>
    <property type="evidence" value="ECO:0007669"/>
    <property type="project" value="InterPro"/>
</dbReference>
<keyword evidence="8" id="KW-0238">DNA-binding</keyword>
<dbReference type="InterPro" id="IPR037605">
    <property type="entry name" value="Sfmbt_SAM"/>
</dbReference>
<dbReference type="STRING" id="126957.T1IPJ4"/>
<reference evidence="16" key="2">
    <citation type="submission" date="2015-02" db="UniProtKB">
        <authorList>
            <consortium name="EnsemblMetazoa"/>
        </authorList>
    </citation>
    <scope>IDENTIFICATION</scope>
</reference>
<dbReference type="CDD" id="cd20119">
    <property type="entry name" value="MBT_dSfmbt_rpt1"/>
    <property type="match status" value="1"/>
</dbReference>
<feature type="region of interest" description="Disordered" evidence="13">
    <location>
        <begin position="624"/>
        <end position="732"/>
    </location>
</feature>
<evidence type="ECO:0000256" key="7">
    <source>
        <dbReference type="ARBA" id="ARBA00023015"/>
    </source>
</evidence>
<dbReference type="GO" id="GO:0045892">
    <property type="term" value="P:negative regulation of DNA-templated transcription"/>
    <property type="evidence" value="ECO:0007669"/>
    <property type="project" value="TreeGrafter"/>
</dbReference>
<proteinExistence type="predicted"/>
<dbReference type="InterPro" id="IPR047358">
    <property type="entry name" value="MBT_dSfmbt_rpt1"/>
</dbReference>
<feature type="repeat" description="MBT" evidence="12">
    <location>
        <begin position="520"/>
        <end position="616"/>
    </location>
</feature>